<protein>
    <submittedName>
        <fullName evidence="1">Uncharacterized protein</fullName>
    </submittedName>
</protein>
<comment type="caution">
    <text evidence="1">The sequence shown here is derived from an EMBL/GenBank/DDBJ whole genome shotgun (WGS) entry which is preliminary data.</text>
</comment>
<evidence type="ECO:0000313" key="1">
    <source>
        <dbReference type="EMBL" id="MBE1610031.1"/>
    </source>
</evidence>
<dbReference type="EMBL" id="JADBEM010000001">
    <property type="protein sequence ID" value="MBE1610031.1"/>
    <property type="molecule type" value="Genomic_DNA"/>
</dbReference>
<dbReference type="RefSeq" id="WP_192753469.1">
    <property type="nucleotide sequence ID" value="NZ_BAABJL010000032.1"/>
</dbReference>
<reference evidence="1" key="1">
    <citation type="submission" date="2020-10" db="EMBL/GenBank/DDBJ databases">
        <title>Sequencing the genomes of 1000 actinobacteria strains.</title>
        <authorList>
            <person name="Klenk H.-P."/>
        </authorList>
    </citation>
    <scope>NUCLEOTIDE SEQUENCE</scope>
    <source>
        <strain evidence="1">DSM 45354</strain>
    </source>
</reference>
<organism evidence="1 2">
    <name type="scientific">Actinopolymorpha pittospori</name>
    <dbReference type="NCBI Taxonomy" id="648752"/>
    <lineage>
        <taxon>Bacteria</taxon>
        <taxon>Bacillati</taxon>
        <taxon>Actinomycetota</taxon>
        <taxon>Actinomycetes</taxon>
        <taxon>Propionibacteriales</taxon>
        <taxon>Actinopolymorphaceae</taxon>
        <taxon>Actinopolymorpha</taxon>
    </lineage>
</organism>
<evidence type="ECO:0000313" key="2">
    <source>
        <dbReference type="Proteomes" id="UP000638648"/>
    </source>
</evidence>
<accession>A0A927N0I7</accession>
<keyword evidence="2" id="KW-1185">Reference proteome</keyword>
<gene>
    <name evidence="1" type="ORF">HEB94_006879</name>
</gene>
<proteinExistence type="predicted"/>
<dbReference type="Proteomes" id="UP000638648">
    <property type="component" value="Unassembled WGS sequence"/>
</dbReference>
<dbReference type="AlphaFoldDB" id="A0A927N0I7"/>
<name>A0A927N0I7_9ACTN</name>
<sequence length="53" mass="5852">MGQQRRHSHGIDGYELSNLGQREALEDAVQAICEDMCQTGRAGIYSGDGQWRG</sequence>